<evidence type="ECO:0000313" key="1">
    <source>
        <dbReference type="EMBL" id="MCI49166.1"/>
    </source>
</evidence>
<dbReference type="EMBL" id="LXQA010397055">
    <property type="protein sequence ID" value="MCI49166.1"/>
    <property type="molecule type" value="Genomic_DNA"/>
</dbReference>
<evidence type="ECO:0008006" key="3">
    <source>
        <dbReference type="Google" id="ProtNLM"/>
    </source>
</evidence>
<comment type="caution">
    <text evidence="1">The sequence shown here is derived from an EMBL/GenBank/DDBJ whole genome shotgun (WGS) entry which is preliminary data.</text>
</comment>
<protein>
    <recommendedName>
        <fullName evidence="3">Retrotransposon gag domain-containing protein</fullName>
    </recommendedName>
</protein>
<name>A0A392SMR0_9FABA</name>
<proteinExistence type="predicted"/>
<dbReference type="PANTHER" id="PTHR35317">
    <property type="entry name" value="OS04G0629600 PROTEIN"/>
    <property type="match status" value="1"/>
</dbReference>
<keyword evidence="2" id="KW-1185">Reference proteome</keyword>
<dbReference type="PANTHER" id="PTHR35317:SF11">
    <property type="entry name" value="CCHC-TYPE DOMAIN-CONTAINING PROTEIN"/>
    <property type="match status" value="1"/>
</dbReference>
<dbReference type="Pfam" id="PF14223">
    <property type="entry name" value="Retrotran_gag_2"/>
    <property type="match status" value="1"/>
</dbReference>
<organism evidence="1 2">
    <name type="scientific">Trifolium medium</name>
    <dbReference type="NCBI Taxonomy" id="97028"/>
    <lineage>
        <taxon>Eukaryota</taxon>
        <taxon>Viridiplantae</taxon>
        <taxon>Streptophyta</taxon>
        <taxon>Embryophyta</taxon>
        <taxon>Tracheophyta</taxon>
        <taxon>Spermatophyta</taxon>
        <taxon>Magnoliopsida</taxon>
        <taxon>eudicotyledons</taxon>
        <taxon>Gunneridae</taxon>
        <taxon>Pentapetalae</taxon>
        <taxon>rosids</taxon>
        <taxon>fabids</taxon>
        <taxon>Fabales</taxon>
        <taxon>Fabaceae</taxon>
        <taxon>Papilionoideae</taxon>
        <taxon>50 kb inversion clade</taxon>
        <taxon>NPAAA clade</taxon>
        <taxon>Hologalegina</taxon>
        <taxon>IRL clade</taxon>
        <taxon>Trifolieae</taxon>
        <taxon>Trifolium</taxon>
    </lineage>
</organism>
<accession>A0A392SMR0</accession>
<dbReference type="AlphaFoldDB" id="A0A392SMR0"/>
<reference evidence="1 2" key="1">
    <citation type="journal article" date="2018" name="Front. Plant Sci.">
        <title>Red Clover (Trifolium pratense) and Zigzag Clover (T. medium) - A Picture of Genomic Similarities and Differences.</title>
        <authorList>
            <person name="Dluhosova J."/>
            <person name="Istvanek J."/>
            <person name="Nedelnik J."/>
            <person name="Repkova J."/>
        </authorList>
    </citation>
    <scope>NUCLEOTIDE SEQUENCE [LARGE SCALE GENOMIC DNA]</scope>
    <source>
        <strain evidence="2">cv. 10/8</strain>
        <tissue evidence="1">Leaf</tissue>
    </source>
</reference>
<feature type="non-terminal residue" evidence="1">
    <location>
        <position position="66"/>
    </location>
</feature>
<dbReference type="Proteomes" id="UP000265520">
    <property type="component" value="Unassembled WGS sequence"/>
</dbReference>
<evidence type="ECO:0000313" key="2">
    <source>
        <dbReference type="Proteomes" id="UP000265520"/>
    </source>
</evidence>
<sequence>MKEMRKSKGCNVLNLIREFEMQRMKESETIKEYSDKLLSIINNVRLLGTEFSVTRIVQKILVTVPE</sequence>